<evidence type="ECO:0000259" key="2">
    <source>
        <dbReference type="Pfam" id="PF08245"/>
    </source>
</evidence>
<dbReference type="EMBL" id="MCRM02000005">
    <property type="protein sequence ID" value="PNV75666.1"/>
    <property type="molecule type" value="Genomic_DNA"/>
</dbReference>
<gene>
    <name evidence="3" type="primary">pgsB</name>
    <name evidence="3" type="ORF">BES34_006355</name>
</gene>
<dbReference type="NCBIfam" id="TIGR04012">
    <property type="entry name" value="poly_gGlu_PgsB"/>
    <property type="match status" value="1"/>
</dbReference>
<dbReference type="InterPro" id="IPR050061">
    <property type="entry name" value="MurCDEF_pg_biosynth"/>
</dbReference>
<keyword evidence="4" id="KW-1185">Reference proteome</keyword>
<dbReference type="SUPFAM" id="SSF53623">
    <property type="entry name" value="MurD-like peptide ligases, catalytic domain"/>
    <property type="match status" value="1"/>
</dbReference>
<dbReference type="InterPro" id="IPR036565">
    <property type="entry name" value="Mur-like_cat_sf"/>
</dbReference>
<protein>
    <submittedName>
        <fullName evidence="3">Poly-gamma-glutamate synthase PgsB</fullName>
    </submittedName>
</protein>
<evidence type="ECO:0000313" key="3">
    <source>
        <dbReference type="EMBL" id="PNV75666.1"/>
    </source>
</evidence>
<comment type="caution">
    <text evidence="3">The sequence shown here is derived from an EMBL/GenBank/DDBJ whole genome shotgun (WGS) entry which is preliminary data.</text>
</comment>
<dbReference type="Gene3D" id="3.40.1190.10">
    <property type="entry name" value="Mur-like, catalytic domain"/>
    <property type="match status" value="2"/>
</dbReference>
<name>A0ABX4YK83_9LEPT</name>
<evidence type="ECO:0000313" key="4">
    <source>
        <dbReference type="Proteomes" id="UP000094669"/>
    </source>
</evidence>
<keyword evidence="1" id="KW-0472">Membrane</keyword>
<accession>A0ABX4YK83</accession>
<reference evidence="3" key="1">
    <citation type="submission" date="2018-01" db="EMBL/GenBank/DDBJ databases">
        <title>Genomic characterization of Leptospira inadai serogroup Lyme isolated from captured rat in Brazil and comparative analysis with human reference strain.</title>
        <authorList>
            <person name="Moreno L.Z."/>
            <person name="Loureiro A.P."/>
            <person name="Miraglia F."/>
            <person name="Kremer F.S."/>
            <person name="Eslabao M.R."/>
            <person name="Dellagostin O.A."/>
            <person name="Lilenbaum W."/>
            <person name="Moreno A.M."/>
        </authorList>
    </citation>
    <scope>NUCLEOTIDE SEQUENCE [LARGE SCALE GENOMIC DNA]</scope>
    <source>
        <strain evidence="3">M34/99</strain>
    </source>
</reference>
<dbReference type="RefSeq" id="WP_010410701.1">
    <property type="nucleotide sequence ID" value="NZ_MCRM02000005.1"/>
</dbReference>
<evidence type="ECO:0000256" key="1">
    <source>
        <dbReference type="SAM" id="Phobius"/>
    </source>
</evidence>
<feature type="transmembrane region" description="Helical" evidence="1">
    <location>
        <begin position="6"/>
        <end position="22"/>
    </location>
</feature>
<dbReference type="Proteomes" id="UP000094669">
    <property type="component" value="Unassembled WGS sequence"/>
</dbReference>
<keyword evidence="1" id="KW-0812">Transmembrane</keyword>
<dbReference type="InterPro" id="IPR013221">
    <property type="entry name" value="Mur_ligase_cen"/>
</dbReference>
<dbReference type="InterPro" id="IPR008337">
    <property type="entry name" value="Capsule_biosynth_CapB"/>
</dbReference>
<dbReference type="Pfam" id="PF08245">
    <property type="entry name" value="Mur_ligase_M"/>
    <property type="match status" value="1"/>
</dbReference>
<dbReference type="PANTHER" id="PTHR43445">
    <property type="entry name" value="UDP-N-ACETYLMURAMATE--L-ALANINE LIGASE-RELATED"/>
    <property type="match status" value="1"/>
</dbReference>
<keyword evidence="1" id="KW-1133">Transmembrane helix</keyword>
<organism evidence="3 4">
    <name type="scientific">Leptospira inadai serovar Lyme</name>
    <dbReference type="NCBI Taxonomy" id="293084"/>
    <lineage>
        <taxon>Bacteria</taxon>
        <taxon>Pseudomonadati</taxon>
        <taxon>Spirochaetota</taxon>
        <taxon>Spirochaetia</taxon>
        <taxon>Leptospirales</taxon>
        <taxon>Leptospiraceae</taxon>
        <taxon>Leptospira</taxon>
    </lineage>
</organism>
<dbReference type="PANTHER" id="PTHR43445:SF1">
    <property type="entry name" value="PGA SYNTHASE CAPB"/>
    <property type="match status" value="1"/>
</dbReference>
<feature type="domain" description="Mur ligase central" evidence="2">
    <location>
        <begin position="38"/>
        <end position="148"/>
    </location>
</feature>
<sequence>MIETAVLSFLLTVLLFYGWWEYRSHRRILKKIPIRIHVNGTRGKSSVTRLIAAGLREAGIRTMAKTTGTLPRIVFPNGDEKSVYRPGGANILEQTRILRLAARESVDAVVLECMALLPQNQWISENRIVQATHTVITNIGEDHLEIMGPEKEDVALALGATIPPNRKLFTSEGKFLYIIKKICLDRGTELISAARSETDTVTDEDLGGFSYYEHRENVNLALRVCDSIGVDRQTALRGMQKAVPDLGATTAYKMDFFGRRIYFVNGFAANDPASSKRVWELASSAFPDVQSKIAIVNCRPDRPDRSLQLGTEVGSWGENSPHAYLIVGTGTHIFAKGALDAGIPASRLNFAEDVSEMEIFEMALALGRKTTLFVGIGNIGGLGLSLVRTFKNRSESIGLR</sequence>
<proteinExistence type="predicted"/>
<dbReference type="PRINTS" id="PR01758">
    <property type="entry name" value="CAPSULEPROTB"/>
</dbReference>